<evidence type="ECO:0008006" key="4">
    <source>
        <dbReference type="Google" id="ProtNLM"/>
    </source>
</evidence>
<dbReference type="Pfam" id="PF10066">
    <property type="entry name" value="DUF2304"/>
    <property type="match status" value="1"/>
</dbReference>
<sequence length="124" mass="14453">MPFSVQICLIFLSIIMLLIVLKFISKRYMRIEISILWIISSISVFLVAVFEEKADQIACFFKVEYPPALFFALAISFIILILFYFSIEISKLKEKCSILNQEASLNRAFIEELEKKYNEEHAGK</sequence>
<evidence type="ECO:0000256" key="1">
    <source>
        <dbReference type="SAM" id="Phobius"/>
    </source>
</evidence>
<keyword evidence="1" id="KW-0812">Transmembrane</keyword>
<gene>
    <name evidence="2" type="ORF">AXF15_10720</name>
</gene>
<keyword evidence="1" id="KW-1133">Transmembrane helix</keyword>
<dbReference type="InterPro" id="IPR019277">
    <property type="entry name" value="DUF2304"/>
</dbReference>
<dbReference type="AlphaFoldDB" id="A0A109W6D9"/>
<dbReference type="RefSeq" id="WP_066607211.1">
    <property type="nucleotide sequence ID" value="NZ_CP014230.1"/>
</dbReference>
<evidence type="ECO:0000313" key="3">
    <source>
        <dbReference type="Proteomes" id="UP000063964"/>
    </source>
</evidence>
<name>A0A109W6D9_9BACT</name>
<organism evidence="2 3">
    <name type="scientific">Desulfomicrobium orale DSM 12838</name>
    <dbReference type="NCBI Taxonomy" id="888061"/>
    <lineage>
        <taxon>Bacteria</taxon>
        <taxon>Pseudomonadati</taxon>
        <taxon>Thermodesulfobacteriota</taxon>
        <taxon>Desulfovibrionia</taxon>
        <taxon>Desulfovibrionales</taxon>
        <taxon>Desulfomicrobiaceae</taxon>
        <taxon>Desulfomicrobium</taxon>
    </lineage>
</organism>
<proteinExistence type="predicted"/>
<reference evidence="3" key="1">
    <citation type="submission" date="2016-02" db="EMBL/GenBank/DDBJ databases">
        <authorList>
            <person name="Holder M.E."/>
            <person name="Ajami N.J."/>
            <person name="Petrosino J.F."/>
        </authorList>
    </citation>
    <scope>NUCLEOTIDE SEQUENCE [LARGE SCALE GENOMIC DNA]</scope>
    <source>
        <strain evidence="3">DSM 12838</strain>
    </source>
</reference>
<protein>
    <recommendedName>
        <fullName evidence="4">DUF2304 domain-containing protein</fullName>
    </recommendedName>
</protein>
<feature type="transmembrane region" description="Helical" evidence="1">
    <location>
        <begin position="65"/>
        <end position="85"/>
    </location>
</feature>
<dbReference type="Proteomes" id="UP000063964">
    <property type="component" value="Chromosome"/>
</dbReference>
<feature type="transmembrane region" description="Helical" evidence="1">
    <location>
        <begin position="31"/>
        <end position="50"/>
    </location>
</feature>
<evidence type="ECO:0000313" key="2">
    <source>
        <dbReference type="EMBL" id="AMD93526.1"/>
    </source>
</evidence>
<dbReference type="EMBL" id="CP014230">
    <property type="protein sequence ID" value="AMD93526.1"/>
    <property type="molecule type" value="Genomic_DNA"/>
</dbReference>
<feature type="transmembrane region" description="Helical" evidence="1">
    <location>
        <begin position="6"/>
        <end position="24"/>
    </location>
</feature>
<keyword evidence="3" id="KW-1185">Reference proteome</keyword>
<keyword evidence="1" id="KW-0472">Membrane</keyword>
<dbReference type="KEGG" id="doa:AXF15_10720"/>
<accession>A0A109W6D9</accession>